<organism evidence="2">
    <name type="scientific">Panthera leo polyomavirus 1</name>
    <dbReference type="NCBI Taxonomy" id="2170405"/>
    <lineage>
        <taxon>Viruses</taxon>
        <taxon>Monodnaviria</taxon>
        <taxon>Shotokuvirae</taxon>
        <taxon>Cossaviricota</taxon>
        <taxon>Papovaviricetes</taxon>
        <taxon>Sepolyvirales</taxon>
        <taxon>Polyomaviridae</taxon>
        <taxon>Betapolyomavirus</taxon>
        <taxon>Betapolyomavirus pantherae</taxon>
    </lineage>
</organism>
<proteinExistence type="predicted"/>
<name>A0A2S1CJN2_9POLY</name>
<evidence type="ECO:0000313" key="1">
    <source>
        <dbReference type="EMBL" id="AWD33764.1"/>
    </source>
</evidence>
<dbReference type="KEGG" id="vg:41702067"/>
<dbReference type="RefSeq" id="YP_009553608.1">
    <property type="nucleotide sequence ID" value="NC_040822.1"/>
</dbReference>
<keyword evidence="3" id="KW-1185">Reference proteome</keyword>
<sequence>MKGLRVAWQSFKCFLKVLQLRDKPANQETLLELIDLLDNLVVLFKECKEFKGIEISKEEVYGVVDNFKKRMFNCFKCCAPKGPKLVRFVKQEPPPVPLLRPPLKRKLDMCPELTSPDLESSPEPLNGRSEVDGIIPGNSPLAGSLKGVFPGLTPEACSACKNLQEQVELMEQIFALCDDLKTLFP</sequence>
<dbReference type="EMBL" id="MG701354">
    <property type="protein sequence ID" value="AWD33775.1"/>
    <property type="molecule type" value="Genomic_DNA"/>
</dbReference>
<reference evidence="2 3" key="1">
    <citation type="submission" date="2017-12" db="EMBL/GenBank/DDBJ databases">
        <title>Identification of novel polyomaviruses in members of multiple mammalian orders.</title>
        <authorList>
            <person name="Ehlers B."/>
            <person name="Walter C."/>
            <person name="Liebmann S."/>
            <person name="Richter D."/>
            <person name="Ulrich R.G."/>
            <person name="Leendertz F.H."/>
            <person name="Calvignac-Spencer S."/>
        </authorList>
    </citation>
    <scope>NUCLEOTIDE SEQUENCE</scope>
    <source>
        <strain evidence="1">3884</strain>
        <strain evidence="2">3887</strain>
    </source>
</reference>
<dbReference type="Proteomes" id="UP000290440">
    <property type="component" value="Segment"/>
</dbReference>
<dbReference type="GeneID" id="41702067"/>
<evidence type="ECO:0008006" key="4">
    <source>
        <dbReference type="Google" id="ProtNLM"/>
    </source>
</evidence>
<evidence type="ECO:0000313" key="3">
    <source>
        <dbReference type="Proteomes" id="UP000290440"/>
    </source>
</evidence>
<evidence type="ECO:0000313" key="2">
    <source>
        <dbReference type="EMBL" id="AWD33775.1"/>
    </source>
</evidence>
<accession>A0A2S1CJN2</accession>
<dbReference type="EMBL" id="MG701353">
    <property type="protein sequence ID" value="AWD33764.1"/>
    <property type="molecule type" value="Genomic_DNA"/>
</dbReference>
<protein>
    <recommendedName>
        <fullName evidence="4">Agnoprotein</fullName>
    </recommendedName>
</protein>